<dbReference type="InterPro" id="IPR012340">
    <property type="entry name" value="NA-bd_OB-fold"/>
</dbReference>
<evidence type="ECO:0000313" key="5">
    <source>
        <dbReference type="Proteomes" id="UP000248729"/>
    </source>
</evidence>
<protein>
    <recommendedName>
        <fullName evidence="3">Single-stranded DNA-binding protein</fullName>
    </recommendedName>
</protein>
<proteinExistence type="predicted"/>
<keyword evidence="1" id="KW-0235">DNA replication</keyword>
<dbReference type="EMBL" id="QLTR01000047">
    <property type="protein sequence ID" value="RAS55263.1"/>
    <property type="molecule type" value="Genomic_DNA"/>
</dbReference>
<dbReference type="Proteomes" id="UP000248729">
    <property type="component" value="Unassembled WGS sequence"/>
</dbReference>
<evidence type="ECO:0000313" key="4">
    <source>
        <dbReference type="EMBL" id="RAS55263.1"/>
    </source>
</evidence>
<reference evidence="4 5" key="1">
    <citation type="submission" date="2018-06" db="EMBL/GenBank/DDBJ databases">
        <title>Freshwater and sediment microbial communities from various areas in North America, analyzing microbe dynamics in response to fracking.</title>
        <authorList>
            <person name="Lamendella R."/>
        </authorList>
    </citation>
    <scope>NUCLEOTIDE SEQUENCE [LARGE SCALE GENOMIC DNA]</scope>
    <source>
        <strain evidence="4 5">99A</strain>
    </source>
</reference>
<accession>A0A329DZ90</accession>
<dbReference type="GO" id="GO:0006260">
    <property type="term" value="P:DNA replication"/>
    <property type="evidence" value="ECO:0007669"/>
    <property type="project" value="UniProtKB-KW"/>
</dbReference>
<dbReference type="GO" id="GO:0003697">
    <property type="term" value="F:single-stranded DNA binding"/>
    <property type="evidence" value="ECO:0007669"/>
    <property type="project" value="InterPro"/>
</dbReference>
<dbReference type="SUPFAM" id="SSF50249">
    <property type="entry name" value="Nucleic acid-binding proteins"/>
    <property type="match status" value="1"/>
</dbReference>
<comment type="caution">
    <text evidence="4">The sequence shown here is derived from an EMBL/GenBank/DDBJ whole genome shotgun (WGS) entry which is preliminary data.</text>
</comment>
<dbReference type="Pfam" id="PF02303">
    <property type="entry name" value="Phage_DNA_bind"/>
    <property type="match status" value="1"/>
</dbReference>
<gene>
    <name evidence="4" type="ORF">DET48_14714</name>
</gene>
<evidence type="ECO:0000256" key="3">
    <source>
        <dbReference type="ARBA" id="ARBA00030596"/>
    </source>
</evidence>
<keyword evidence="2" id="KW-0238">DNA-binding</keyword>
<dbReference type="RefSeq" id="WP_112404769.1">
    <property type="nucleotide sequence ID" value="NZ_QLTR01000047.1"/>
</dbReference>
<name>A0A329DZ90_VIBDI</name>
<dbReference type="Gene3D" id="2.40.50.140">
    <property type="entry name" value="Nucleic acid-binding proteins"/>
    <property type="match status" value="1"/>
</dbReference>
<evidence type="ECO:0000256" key="1">
    <source>
        <dbReference type="ARBA" id="ARBA00022705"/>
    </source>
</evidence>
<evidence type="ECO:0000256" key="2">
    <source>
        <dbReference type="ARBA" id="ARBA00023125"/>
    </source>
</evidence>
<organism evidence="4 5">
    <name type="scientific">Vibrio diazotrophicus</name>
    <dbReference type="NCBI Taxonomy" id="685"/>
    <lineage>
        <taxon>Bacteria</taxon>
        <taxon>Pseudomonadati</taxon>
        <taxon>Pseudomonadota</taxon>
        <taxon>Gammaproteobacteria</taxon>
        <taxon>Vibrionales</taxon>
        <taxon>Vibrionaceae</taxon>
        <taxon>Vibrio</taxon>
    </lineage>
</organism>
<sequence length="103" mass="11708">MLKIEIFPENVRVETRSIPSKDDKPGRTIYEQIAYAHLGGKFPIEMKMTLEKDQEPYAAGTYTPHSSSYMVNNFGGLELKRFGMIIEPLEDKPIDIGLKKTMA</sequence>
<dbReference type="InterPro" id="IPR003512">
    <property type="entry name" value="Phage_M13_G5P_DNA-bd"/>
</dbReference>
<dbReference type="AlphaFoldDB" id="A0A329DZ90"/>